<keyword evidence="9" id="KW-0732">Signal</keyword>
<feature type="transmembrane region" description="Helical" evidence="8">
    <location>
        <begin position="121"/>
        <end position="140"/>
    </location>
</feature>
<dbReference type="RefSeq" id="XP_064767419.1">
    <property type="nucleotide sequence ID" value="XM_064910034.1"/>
</dbReference>
<dbReference type="InterPro" id="IPR005829">
    <property type="entry name" value="Sugar_transporter_CS"/>
</dbReference>
<evidence type="ECO:0000256" key="9">
    <source>
        <dbReference type="SAM" id="SignalP"/>
    </source>
</evidence>
<proteinExistence type="inferred from homology"/>
<dbReference type="Gene3D" id="1.20.1250.20">
    <property type="entry name" value="MFS general substrate transporter like domains"/>
    <property type="match status" value="1"/>
</dbReference>
<reference evidence="11 12" key="1">
    <citation type="submission" date="2024-03" db="EMBL/GenBank/DDBJ databases">
        <title>Genome-scale model development and genomic sequencing of the oleaginous clade Lipomyces.</title>
        <authorList>
            <consortium name="Lawrence Berkeley National Laboratory"/>
            <person name="Czajka J.J."/>
            <person name="Han Y."/>
            <person name="Kim J."/>
            <person name="Mondo S.J."/>
            <person name="Hofstad B.A."/>
            <person name="Robles A."/>
            <person name="Haridas S."/>
            <person name="Riley R."/>
            <person name="LaButti K."/>
            <person name="Pangilinan J."/>
            <person name="Andreopoulos W."/>
            <person name="Lipzen A."/>
            <person name="Yan J."/>
            <person name="Wang M."/>
            <person name="Ng V."/>
            <person name="Grigoriev I.V."/>
            <person name="Spatafora J.W."/>
            <person name="Magnuson J.K."/>
            <person name="Baker S.E."/>
            <person name="Pomraning K.R."/>
        </authorList>
    </citation>
    <scope>NUCLEOTIDE SEQUENCE [LARGE SCALE GENOMIC DNA]</scope>
    <source>
        <strain evidence="11 12">Phaff 52-87</strain>
    </source>
</reference>
<dbReference type="SUPFAM" id="SSF103473">
    <property type="entry name" value="MFS general substrate transporter"/>
    <property type="match status" value="1"/>
</dbReference>
<feature type="transmembrane region" description="Helical" evidence="8">
    <location>
        <begin position="182"/>
        <end position="201"/>
    </location>
</feature>
<keyword evidence="6 8" id="KW-0472">Membrane</keyword>
<evidence type="ECO:0000256" key="7">
    <source>
        <dbReference type="SAM" id="MobiDB-lite"/>
    </source>
</evidence>
<organism evidence="11 12">
    <name type="scientific">Myxozyma melibiosi</name>
    <dbReference type="NCBI Taxonomy" id="54550"/>
    <lineage>
        <taxon>Eukaryota</taxon>
        <taxon>Fungi</taxon>
        <taxon>Dikarya</taxon>
        <taxon>Ascomycota</taxon>
        <taxon>Saccharomycotina</taxon>
        <taxon>Lipomycetes</taxon>
        <taxon>Lipomycetales</taxon>
        <taxon>Lipomycetaceae</taxon>
        <taxon>Myxozyma</taxon>
    </lineage>
</organism>
<feature type="transmembrane region" description="Helical" evidence="8">
    <location>
        <begin position="434"/>
        <end position="454"/>
    </location>
</feature>
<evidence type="ECO:0000256" key="6">
    <source>
        <dbReference type="ARBA" id="ARBA00023136"/>
    </source>
</evidence>
<gene>
    <name evidence="11" type="ORF">BZA70DRAFT_191146</name>
</gene>
<feature type="signal peptide" evidence="9">
    <location>
        <begin position="1"/>
        <end position="26"/>
    </location>
</feature>
<feature type="region of interest" description="Disordered" evidence="7">
    <location>
        <begin position="521"/>
        <end position="542"/>
    </location>
</feature>
<feature type="chain" id="PRO_5046694881" evidence="9">
    <location>
        <begin position="27"/>
        <end position="542"/>
    </location>
</feature>
<sequence>MRSPSATSSLLYVFLLSCCTAPSALLTPPTIQILPISTKPWYRQPHLVKLNLHLFACMCYSSATGYDSSLMNGLQSLELWQVFMDHPTGGWRGFINAINIIGGLLGLSTVGYFTERFGRKVPLVFSITCISLGAGLGAGAKNPAMFIMGRFFVGLGASYILGAPLTIAELAYPTHRGRATSLYNCCYYLGSLIAAWVIYGTRHLNDWAWRTPTLLQCGIPCLLLIPTLLLPQSPRWLISRGRHQDARAVLVKYHAGGDESSVLVDFEMEEISRTLELEKYAAKNGSWSLLWKTPGNRHRLFISITLGVFAQWNGVGVVSYYLSIVLNSVGITSVTKQTLINGFLQLWNLICAVFSAVVVESAGRRLLFLTSGVGMFVSYVFITALSGSFANTGNSATGIAMIPFLFIYYGFYDIAYTPLLFAYPAEIWNYTNRARGLVVVQVSTFLALIFNLFVNSIALENIQWKYYIVFLAILAGVILTTYFGYPETRGHTLEEMSRVFDKNEPVDVEAERRVEDILNTMHDKAQDEHAEKTESVFEGGEK</sequence>
<dbReference type="InterPro" id="IPR036259">
    <property type="entry name" value="MFS_trans_sf"/>
</dbReference>
<feature type="transmembrane region" description="Helical" evidence="8">
    <location>
        <begin position="213"/>
        <end position="230"/>
    </location>
</feature>
<comment type="similarity">
    <text evidence="2">Belongs to the major facilitator superfamily. Sugar transporter (TC 2.A.1.1) family.</text>
</comment>
<dbReference type="GeneID" id="90035546"/>
<dbReference type="EMBL" id="JBBJBU010000008">
    <property type="protein sequence ID" value="KAK7204386.1"/>
    <property type="molecule type" value="Genomic_DNA"/>
</dbReference>
<comment type="caution">
    <text evidence="11">The sequence shown here is derived from an EMBL/GenBank/DDBJ whole genome shotgun (WGS) entry which is preliminary data.</text>
</comment>
<dbReference type="PROSITE" id="PS50850">
    <property type="entry name" value="MFS"/>
    <property type="match status" value="1"/>
</dbReference>
<feature type="transmembrane region" description="Helical" evidence="8">
    <location>
        <begin position="366"/>
        <end position="387"/>
    </location>
</feature>
<keyword evidence="11" id="KW-0762">Sugar transport</keyword>
<evidence type="ECO:0000256" key="5">
    <source>
        <dbReference type="ARBA" id="ARBA00022989"/>
    </source>
</evidence>
<evidence type="ECO:0000256" key="1">
    <source>
        <dbReference type="ARBA" id="ARBA00004141"/>
    </source>
</evidence>
<comment type="subcellular location">
    <subcellularLocation>
        <location evidence="1">Membrane</location>
        <topology evidence="1">Multi-pass membrane protein</topology>
    </subcellularLocation>
</comment>
<feature type="transmembrane region" description="Helical" evidence="8">
    <location>
        <begin position="399"/>
        <end position="422"/>
    </location>
</feature>
<keyword evidence="3" id="KW-0813">Transport</keyword>
<feature type="transmembrane region" description="Helical" evidence="8">
    <location>
        <begin position="300"/>
        <end position="322"/>
    </location>
</feature>
<accession>A0ABR1F3G4</accession>
<feature type="transmembrane region" description="Helical" evidence="8">
    <location>
        <begin position="146"/>
        <end position="170"/>
    </location>
</feature>
<evidence type="ECO:0000256" key="8">
    <source>
        <dbReference type="SAM" id="Phobius"/>
    </source>
</evidence>
<dbReference type="PROSITE" id="PS51257">
    <property type="entry name" value="PROKAR_LIPOPROTEIN"/>
    <property type="match status" value="1"/>
</dbReference>
<evidence type="ECO:0000256" key="4">
    <source>
        <dbReference type="ARBA" id="ARBA00022692"/>
    </source>
</evidence>
<dbReference type="PROSITE" id="PS00216">
    <property type="entry name" value="SUGAR_TRANSPORT_1"/>
    <property type="match status" value="1"/>
</dbReference>
<evidence type="ECO:0000259" key="10">
    <source>
        <dbReference type="PROSITE" id="PS50850"/>
    </source>
</evidence>
<feature type="transmembrane region" description="Helical" evidence="8">
    <location>
        <begin position="94"/>
        <end position="114"/>
    </location>
</feature>
<name>A0ABR1F3G4_9ASCO</name>
<dbReference type="Proteomes" id="UP001498771">
    <property type="component" value="Unassembled WGS sequence"/>
</dbReference>
<evidence type="ECO:0000313" key="12">
    <source>
        <dbReference type="Proteomes" id="UP001498771"/>
    </source>
</evidence>
<dbReference type="PANTHER" id="PTHR48022:SF3">
    <property type="entry name" value="HEXOSE TRANSPORTER PROTEIN (AFU_ORTHOLOGUE AFUA_8G04480)-RELATED"/>
    <property type="match status" value="1"/>
</dbReference>
<keyword evidence="4 8" id="KW-0812">Transmembrane</keyword>
<dbReference type="InterPro" id="IPR020846">
    <property type="entry name" value="MFS_dom"/>
</dbReference>
<dbReference type="Pfam" id="PF00083">
    <property type="entry name" value="Sugar_tr"/>
    <property type="match status" value="1"/>
</dbReference>
<keyword evidence="12" id="KW-1185">Reference proteome</keyword>
<feature type="transmembrane region" description="Helical" evidence="8">
    <location>
        <begin position="466"/>
        <end position="485"/>
    </location>
</feature>
<dbReference type="InterPro" id="IPR005828">
    <property type="entry name" value="MFS_sugar_transport-like"/>
</dbReference>
<evidence type="ECO:0000256" key="3">
    <source>
        <dbReference type="ARBA" id="ARBA00022448"/>
    </source>
</evidence>
<keyword evidence="5 8" id="KW-1133">Transmembrane helix</keyword>
<protein>
    <submittedName>
        <fullName evidence="11">Sugar transporter</fullName>
    </submittedName>
</protein>
<feature type="transmembrane region" description="Helical" evidence="8">
    <location>
        <begin position="342"/>
        <end position="359"/>
    </location>
</feature>
<evidence type="ECO:0000256" key="2">
    <source>
        <dbReference type="ARBA" id="ARBA00010992"/>
    </source>
</evidence>
<evidence type="ECO:0000313" key="11">
    <source>
        <dbReference type="EMBL" id="KAK7204386.1"/>
    </source>
</evidence>
<dbReference type="InterPro" id="IPR050360">
    <property type="entry name" value="MFS_Sugar_Transporters"/>
</dbReference>
<feature type="domain" description="Major facilitator superfamily (MFS) profile" evidence="10">
    <location>
        <begin position="53"/>
        <end position="489"/>
    </location>
</feature>
<dbReference type="PANTHER" id="PTHR48022">
    <property type="entry name" value="PLASTIDIC GLUCOSE TRANSPORTER 4"/>
    <property type="match status" value="1"/>
</dbReference>